<sequence length="154" mass="16738">MADIAGLLKSEITRLSNKVARQHFAPLRAAATAQRHQIAELKRQVAALEKQIGAVQRRSKSEAAAKPESEEGPNIRFVAKGFRTLRERLGLTADEMGQLIGVSGQSVYNWEHEKARPRARQLAAIAELRGIGKKEARARLEAGASGTSKTGSDD</sequence>
<dbReference type="Proteomes" id="UP000248330">
    <property type="component" value="Unassembled WGS sequence"/>
</dbReference>
<evidence type="ECO:0000256" key="1">
    <source>
        <dbReference type="SAM" id="Coils"/>
    </source>
</evidence>
<dbReference type="Gene3D" id="1.10.260.40">
    <property type="entry name" value="lambda repressor-like DNA-binding domains"/>
    <property type="match status" value="1"/>
</dbReference>
<dbReference type="OrthoDB" id="5957380at2"/>
<feature type="domain" description="HTH cro/C1-type" evidence="2">
    <location>
        <begin position="82"/>
        <end position="128"/>
    </location>
</feature>
<dbReference type="AlphaFoldDB" id="A0A318DZI2"/>
<dbReference type="InterPro" id="IPR001387">
    <property type="entry name" value="Cro/C1-type_HTH"/>
</dbReference>
<protein>
    <submittedName>
        <fullName evidence="3">Helix-turn-helix protein</fullName>
    </submittedName>
</protein>
<organism evidence="3 4">
    <name type="scientific">Sinimarinibacterium flocculans</name>
    <dbReference type="NCBI Taxonomy" id="985250"/>
    <lineage>
        <taxon>Bacteria</taxon>
        <taxon>Pseudomonadati</taxon>
        <taxon>Pseudomonadota</taxon>
        <taxon>Gammaproteobacteria</taxon>
        <taxon>Nevskiales</taxon>
        <taxon>Nevskiaceae</taxon>
        <taxon>Sinimarinibacterium</taxon>
    </lineage>
</organism>
<dbReference type="RefSeq" id="WP_110266911.1">
    <property type="nucleotide sequence ID" value="NZ_JBHSCS010000016.1"/>
</dbReference>
<dbReference type="InterPro" id="IPR010982">
    <property type="entry name" value="Lambda_DNA-bd_dom_sf"/>
</dbReference>
<keyword evidence="1" id="KW-0175">Coiled coil</keyword>
<comment type="caution">
    <text evidence="3">The sequence shown here is derived from an EMBL/GenBank/DDBJ whole genome shotgun (WGS) entry which is preliminary data.</text>
</comment>
<dbReference type="SMART" id="SM00530">
    <property type="entry name" value="HTH_XRE"/>
    <property type="match status" value="1"/>
</dbReference>
<dbReference type="SUPFAM" id="SSF47413">
    <property type="entry name" value="lambda repressor-like DNA-binding domains"/>
    <property type="match status" value="1"/>
</dbReference>
<evidence type="ECO:0000259" key="2">
    <source>
        <dbReference type="PROSITE" id="PS50943"/>
    </source>
</evidence>
<gene>
    <name evidence="3" type="ORF">C8D93_11619</name>
</gene>
<dbReference type="Pfam" id="PF01381">
    <property type="entry name" value="HTH_3"/>
    <property type="match status" value="1"/>
</dbReference>
<reference evidence="3 4" key="1">
    <citation type="submission" date="2018-04" db="EMBL/GenBank/DDBJ databases">
        <title>Genomic Encyclopedia of Type Strains, Phase IV (KMG-IV): sequencing the most valuable type-strain genomes for metagenomic binning, comparative biology and taxonomic classification.</title>
        <authorList>
            <person name="Goeker M."/>
        </authorList>
    </citation>
    <scope>NUCLEOTIDE SEQUENCE [LARGE SCALE GENOMIC DNA]</scope>
    <source>
        <strain evidence="3 4">DSM 104150</strain>
    </source>
</reference>
<evidence type="ECO:0000313" key="3">
    <source>
        <dbReference type="EMBL" id="PXV63623.1"/>
    </source>
</evidence>
<dbReference type="GO" id="GO:0003677">
    <property type="term" value="F:DNA binding"/>
    <property type="evidence" value="ECO:0007669"/>
    <property type="project" value="InterPro"/>
</dbReference>
<evidence type="ECO:0000313" key="4">
    <source>
        <dbReference type="Proteomes" id="UP000248330"/>
    </source>
</evidence>
<dbReference type="PROSITE" id="PS50943">
    <property type="entry name" value="HTH_CROC1"/>
    <property type="match status" value="1"/>
</dbReference>
<proteinExistence type="predicted"/>
<keyword evidence="4" id="KW-1185">Reference proteome</keyword>
<dbReference type="CDD" id="cd00093">
    <property type="entry name" value="HTH_XRE"/>
    <property type="match status" value="1"/>
</dbReference>
<name>A0A318DZI2_9GAMM</name>
<feature type="coiled-coil region" evidence="1">
    <location>
        <begin position="31"/>
        <end position="58"/>
    </location>
</feature>
<dbReference type="EMBL" id="QICN01000016">
    <property type="protein sequence ID" value="PXV63623.1"/>
    <property type="molecule type" value="Genomic_DNA"/>
</dbReference>
<accession>A0A318DZI2</accession>